<protein>
    <submittedName>
        <fullName evidence="1">Uncharacterized protein</fullName>
    </submittedName>
</protein>
<dbReference type="AlphaFoldDB" id="A0A7W9HDE4"/>
<keyword evidence="2" id="KW-1185">Reference proteome</keyword>
<organism evidence="1 2">
    <name type="scientific">Streptomyces caelestis</name>
    <dbReference type="NCBI Taxonomy" id="36816"/>
    <lineage>
        <taxon>Bacteria</taxon>
        <taxon>Bacillati</taxon>
        <taxon>Actinomycetota</taxon>
        <taxon>Actinomycetes</taxon>
        <taxon>Kitasatosporales</taxon>
        <taxon>Streptomycetaceae</taxon>
        <taxon>Streptomyces</taxon>
    </lineage>
</organism>
<dbReference type="EMBL" id="JACHNE010000001">
    <property type="protein sequence ID" value="MBB5800207.1"/>
    <property type="molecule type" value="Genomic_DNA"/>
</dbReference>
<sequence>MSLRALMGPNPRIIGDASWAKLMAAGLTLNSEDVKPYGSSRARNAGWQATYYPIEMIRAMVGVWLFGGCRVDEIRRLDLDCVTHDQGIDENTSSFTAVPPDFCFDVAQYEAELVRAAADRSWEEPVDTIARLLEQTLSDSGWFERWGCVLMGVSPRREEPGLPEELTSLEGVDVEFYQVRGPGGRTDFYGYELLVARGQSVEEQVWRLATHILADDPRKTAEIQER</sequence>
<dbReference type="RefSeq" id="WP_311772193.1">
    <property type="nucleotide sequence ID" value="NZ_JACHNE010000001.1"/>
</dbReference>
<evidence type="ECO:0000313" key="1">
    <source>
        <dbReference type="EMBL" id="MBB5800207.1"/>
    </source>
</evidence>
<name>A0A7W9HDE4_9ACTN</name>
<gene>
    <name evidence="1" type="ORF">HDA41_008171</name>
</gene>
<reference evidence="1 2" key="1">
    <citation type="submission" date="2020-08" db="EMBL/GenBank/DDBJ databases">
        <title>Sequencing the genomes of 1000 actinobacteria strains.</title>
        <authorList>
            <person name="Klenk H.-P."/>
        </authorList>
    </citation>
    <scope>NUCLEOTIDE SEQUENCE [LARGE SCALE GENOMIC DNA]</scope>
    <source>
        <strain evidence="1 2">DSM 40084</strain>
    </source>
</reference>
<dbReference type="Proteomes" id="UP000590647">
    <property type="component" value="Unassembled WGS sequence"/>
</dbReference>
<comment type="caution">
    <text evidence="1">The sequence shown here is derived from an EMBL/GenBank/DDBJ whole genome shotgun (WGS) entry which is preliminary data.</text>
</comment>
<proteinExistence type="predicted"/>
<evidence type="ECO:0000313" key="2">
    <source>
        <dbReference type="Proteomes" id="UP000590647"/>
    </source>
</evidence>
<accession>A0A7W9HDE4</accession>